<accession>A0A2S4PMC9</accession>
<keyword evidence="3" id="KW-1185">Reference proteome</keyword>
<sequence>MSRTKSVCLAGLFFPSQVTPNLTALATAISSIESTIANFKEEIEKEEVAAFKAYLQLAIADFAAGDNSLTPPNIAYHSRPSKSCDHGLGKVKTAVEKVAVVIHRNTMDIDASLRKTQVARKGNKKARTSLSTKKIVVPDRKATQSVTFKDNSPTKDSPTMYERRKLSPAGICEVIKKLTISPALFGKNIPNAGNRLFLSKAKFESATNRTPVIDPTVPTTSRKEQGEVEVSKSMLTDEIERVCHIRPAHVKLYDRNKPGAPHRTWMAYFPTAPRSEETECFAQEICWALENALKAVGKRPNKKSGKSAPWWTSECKSAHLDYREAVDESECLIWVRVFRTTVASAKREHWTIKIEDMKSSRDTFKLMHWAAPRNVNVTLPLRHQGKFISDYAEQALVLRDSLLVRFSATDDRFLCI</sequence>
<comment type="caution">
    <text evidence="2">The sequence shown here is derived from an EMBL/GenBank/DDBJ whole genome shotgun (WGS) entry which is preliminary data.</text>
</comment>
<gene>
    <name evidence="2" type="ORF">EPUL_003747</name>
</gene>
<feature type="region of interest" description="Disordered" evidence="1">
    <location>
        <begin position="141"/>
        <end position="160"/>
    </location>
</feature>
<reference evidence="2 3" key="1">
    <citation type="submission" date="2017-10" db="EMBL/GenBank/DDBJ databases">
        <title>Development of genomic resources for the powdery mildew, Erysiphe pulchra.</title>
        <authorList>
            <person name="Wadl P.A."/>
            <person name="Mack B.M."/>
            <person name="Moore G."/>
            <person name="Beltz S.B."/>
        </authorList>
    </citation>
    <scope>NUCLEOTIDE SEQUENCE [LARGE SCALE GENOMIC DNA]</scope>
    <source>
        <strain evidence="2">Cflorida</strain>
    </source>
</reference>
<dbReference type="Proteomes" id="UP000237438">
    <property type="component" value="Unassembled WGS sequence"/>
</dbReference>
<protein>
    <submittedName>
        <fullName evidence="2">Uncharacterized protein</fullName>
    </submittedName>
</protein>
<proteinExistence type="predicted"/>
<name>A0A2S4PMC9_9PEZI</name>
<feature type="compositionally biased region" description="Polar residues" evidence="1">
    <location>
        <begin position="143"/>
        <end position="157"/>
    </location>
</feature>
<evidence type="ECO:0000256" key="1">
    <source>
        <dbReference type="SAM" id="MobiDB-lite"/>
    </source>
</evidence>
<evidence type="ECO:0000313" key="2">
    <source>
        <dbReference type="EMBL" id="POS83215.1"/>
    </source>
</evidence>
<dbReference type="EMBL" id="PEDP01001793">
    <property type="protein sequence ID" value="POS83215.1"/>
    <property type="molecule type" value="Genomic_DNA"/>
</dbReference>
<dbReference type="AlphaFoldDB" id="A0A2S4PMC9"/>
<dbReference type="OrthoDB" id="4869984at2759"/>
<organism evidence="2 3">
    <name type="scientific">Erysiphe pulchra</name>
    <dbReference type="NCBI Taxonomy" id="225359"/>
    <lineage>
        <taxon>Eukaryota</taxon>
        <taxon>Fungi</taxon>
        <taxon>Dikarya</taxon>
        <taxon>Ascomycota</taxon>
        <taxon>Pezizomycotina</taxon>
        <taxon>Leotiomycetes</taxon>
        <taxon>Erysiphales</taxon>
        <taxon>Erysiphaceae</taxon>
        <taxon>Erysiphe</taxon>
    </lineage>
</organism>
<evidence type="ECO:0000313" key="3">
    <source>
        <dbReference type="Proteomes" id="UP000237438"/>
    </source>
</evidence>